<dbReference type="InterPro" id="IPR002888">
    <property type="entry name" value="2Fe-2S-bd"/>
</dbReference>
<dbReference type="InterPro" id="IPR036884">
    <property type="entry name" value="2Fe-2S-bd_dom_sf"/>
</dbReference>
<dbReference type="SUPFAM" id="SSF47741">
    <property type="entry name" value="CO dehydrogenase ISP C-domain like"/>
    <property type="match status" value="1"/>
</dbReference>
<organism evidence="8 9">
    <name type="scientific">Anaerobacillus alkalidiazotrophicus</name>
    <dbReference type="NCBI Taxonomy" id="472963"/>
    <lineage>
        <taxon>Bacteria</taxon>
        <taxon>Bacillati</taxon>
        <taxon>Bacillota</taxon>
        <taxon>Bacilli</taxon>
        <taxon>Bacillales</taxon>
        <taxon>Bacillaceae</taxon>
        <taxon>Anaerobacillus</taxon>
    </lineage>
</organism>
<dbReference type="InterPro" id="IPR051452">
    <property type="entry name" value="Diverse_Oxidoreductases"/>
</dbReference>
<accession>A0A1S2M3X6</accession>
<dbReference type="GO" id="GO:0046872">
    <property type="term" value="F:metal ion binding"/>
    <property type="evidence" value="ECO:0007669"/>
    <property type="project" value="UniProtKB-KW"/>
</dbReference>
<dbReference type="InterPro" id="IPR036010">
    <property type="entry name" value="2Fe-2S_ferredoxin-like_sf"/>
</dbReference>
<dbReference type="CDD" id="cd00207">
    <property type="entry name" value="fer2"/>
    <property type="match status" value="1"/>
</dbReference>
<keyword evidence="4" id="KW-0408">Iron</keyword>
<evidence type="ECO:0000256" key="2">
    <source>
        <dbReference type="ARBA" id="ARBA00022723"/>
    </source>
</evidence>
<dbReference type="Gene3D" id="3.10.20.30">
    <property type="match status" value="1"/>
</dbReference>
<dbReference type="Proteomes" id="UP000180057">
    <property type="component" value="Unassembled WGS sequence"/>
</dbReference>
<dbReference type="GO" id="GO:0051537">
    <property type="term" value="F:2 iron, 2 sulfur cluster binding"/>
    <property type="evidence" value="ECO:0007669"/>
    <property type="project" value="UniProtKB-KW"/>
</dbReference>
<protein>
    <submittedName>
        <fullName evidence="8">(2Fe-2S)-binding protein</fullName>
    </submittedName>
</protein>
<dbReference type="InterPro" id="IPR006058">
    <property type="entry name" value="2Fe2S_fd_BS"/>
</dbReference>
<dbReference type="AlphaFoldDB" id="A0A1S2M3X6"/>
<dbReference type="PROSITE" id="PS51085">
    <property type="entry name" value="2FE2S_FER_2"/>
    <property type="match status" value="1"/>
</dbReference>
<evidence type="ECO:0000256" key="5">
    <source>
        <dbReference type="ARBA" id="ARBA00023014"/>
    </source>
</evidence>
<keyword evidence="2" id="KW-0479">Metal-binding</keyword>
<evidence type="ECO:0000256" key="1">
    <source>
        <dbReference type="ARBA" id="ARBA00022714"/>
    </source>
</evidence>
<evidence type="ECO:0000256" key="3">
    <source>
        <dbReference type="ARBA" id="ARBA00023002"/>
    </source>
</evidence>
<dbReference type="OrthoDB" id="9796880at2"/>
<dbReference type="STRING" id="472963.BKP45_13310"/>
<dbReference type="SUPFAM" id="SSF54292">
    <property type="entry name" value="2Fe-2S ferredoxin-like"/>
    <property type="match status" value="1"/>
</dbReference>
<dbReference type="Pfam" id="PF01799">
    <property type="entry name" value="Fer2_2"/>
    <property type="match status" value="1"/>
</dbReference>
<dbReference type="GO" id="GO:0016491">
    <property type="term" value="F:oxidoreductase activity"/>
    <property type="evidence" value="ECO:0007669"/>
    <property type="project" value="UniProtKB-KW"/>
</dbReference>
<dbReference type="PROSITE" id="PS00197">
    <property type="entry name" value="2FE2S_FER_1"/>
    <property type="match status" value="1"/>
</dbReference>
<evidence type="ECO:0000259" key="7">
    <source>
        <dbReference type="PROSITE" id="PS51085"/>
    </source>
</evidence>
<sequence>MDKAEVTLNINGEERMVYIRYADTLLYVLREKLGLTGAKPGCLNGDCGACTIDVDGHPMKSCLMLAVEAIDKKVTTVEGLKNAPIQMEFIEKFAFQCGYCTPGFIMNCHTLMKKHPNADETVIKDWLESNICRCTGYQEIEEAIKSVLFKPTASNGN</sequence>
<evidence type="ECO:0000256" key="4">
    <source>
        <dbReference type="ARBA" id="ARBA00023004"/>
    </source>
</evidence>
<evidence type="ECO:0000256" key="6">
    <source>
        <dbReference type="ARBA" id="ARBA00060707"/>
    </source>
</evidence>
<dbReference type="PANTHER" id="PTHR44379:SF7">
    <property type="entry name" value="XANTHINE DEHYDROGENASE SUBUNIT E-RELATED"/>
    <property type="match status" value="1"/>
</dbReference>
<keyword evidence="9" id="KW-1185">Reference proteome</keyword>
<keyword evidence="5" id="KW-0411">Iron-sulfur</keyword>
<dbReference type="PANTHER" id="PTHR44379">
    <property type="entry name" value="OXIDOREDUCTASE WITH IRON-SULFUR SUBUNIT"/>
    <property type="match status" value="1"/>
</dbReference>
<proteinExistence type="predicted"/>
<dbReference type="InterPro" id="IPR012675">
    <property type="entry name" value="Beta-grasp_dom_sf"/>
</dbReference>
<comment type="caution">
    <text evidence="8">The sequence shown here is derived from an EMBL/GenBank/DDBJ whole genome shotgun (WGS) entry which is preliminary data.</text>
</comment>
<comment type="pathway">
    <text evidence="6">Alkaloid degradation; nicotine degradation.</text>
</comment>
<dbReference type="Gene3D" id="1.10.150.120">
    <property type="entry name" value="[2Fe-2S]-binding domain"/>
    <property type="match status" value="1"/>
</dbReference>
<dbReference type="EMBL" id="MLQS01000018">
    <property type="protein sequence ID" value="OIJ19418.1"/>
    <property type="molecule type" value="Genomic_DNA"/>
</dbReference>
<dbReference type="Pfam" id="PF00111">
    <property type="entry name" value="Fer2"/>
    <property type="match status" value="1"/>
</dbReference>
<dbReference type="InterPro" id="IPR001041">
    <property type="entry name" value="2Fe-2S_ferredoxin-type"/>
</dbReference>
<keyword evidence="3" id="KW-0560">Oxidoreductase</keyword>
<feature type="domain" description="2Fe-2S ferredoxin-type" evidence="7">
    <location>
        <begin position="4"/>
        <end position="80"/>
    </location>
</feature>
<dbReference type="RefSeq" id="WP_071390185.1">
    <property type="nucleotide sequence ID" value="NZ_MLQS01000018.1"/>
</dbReference>
<dbReference type="FunFam" id="3.10.20.30:FF:000020">
    <property type="entry name" value="Xanthine dehydrogenase iron-sulfur subunit"/>
    <property type="match status" value="1"/>
</dbReference>
<reference evidence="8 9" key="1">
    <citation type="submission" date="2016-10" db="EMBL/GenBank/DDBJ databases">
        <title>Draft genome sequences of four alkaliphilic bacteria belonging to the Anaerobacillus genus.</title>
        <authorList>
            <person name="Bassil N.M."/>
            <person name="Lloyd J.R."/>
        </authorList>
    </citation>
    <scope>NUCLEOTIDE SEQUENCE [LARGE SCALE GENOMIC DNA]</scope>
    <source>
        <strain evidence="8 9">DSM 22531</strain>
    </source>
</reference>
<evidence type="ECO:0000313" key="9">
    <source>
        <dbReference type="Proteomes" id="UP000180057"/>
    </source>
</evidence>
<evidence type="ECO:0000313" key="8">
    <source>
        <dbReference type="EMBL" id="OIJ19418.1"/>
    </source>
</evidence>
<keyword evidence="1" id="KW-0001">2Fe-2S</keyword>
<name>A0A1S2M3X6_9BACI</name>
<gene>
    <name evidence="8" type="ORF">BKP45_13310</name>
</gene>